<dbReference type="EMBL" id="CZVI01000071">
    <property type="protein sequence ID" value="CUS95359.1"/>
    <property type="molecule type" value="Genomic_DNA"/>
</dbReference>
<dbReference type="OrthoDB" id="6194521at2"/>
<accession>A0A0P1MJH6</accession>
<dbReference type="InterPro" id="IPR002589">
    <property type="entry name" value="Macro_dom"/>
</dbReference>
<accession>A0A0P1LWS8</accession>
<accession>A0A0P1M608</accession>
<accession>A0A0P1M8W0</accession>
<evidence type="ECO:0000313" key="2">
    <source>
        <dbReference type="EMBL" id="CUS95359.1"/>
    </source>
</evidence>
<dbReference type="Pfam" id="PF01661">
    <property type="entry name" value="Macro"/>
    <property type="match status" value="1"/>
</dbReference>
<accession>A0A0P1LUM9</accession>
<keyword evidence="5" id="KW-1185">Reference proteome</keyword>
<protein>
    <submittedName>
        <fullName evidence="3">O-acetyl-ADP-ribose deacetylase (Regulator of RNase III), contains Macro domain</fullName>
    </submittedName>
</protein>
<dbReference type="PANTHER" id="PTHR11106">
    <property type="entry name" value="GANGLIOSIDE INDUCED DIFFERENTIATION ASSOCIATED PROTEIN 2-RELATED"/>
    <property type="match status" value="1"/>
</dbReference>
<name>A0A0P1M8W0_9BACT</name>
<reference evidence="3 4" key="2">
    <citation type="submission" date="2015-11" db="EMBL/GenBank/DDBJ databases">
        <authorList>
            <person name="Zhang Y."/>
            <person name="Guo Z."/>
        </authorList>
    </citation>
    <scope>NUCLEOTIDE SEQUENCE [LARGE SCALE GENOMIC DNA]</scope>
    <source>
        <strain evidence="3">JGI-4</strain>
    </source>
</reference>
<dbReference type="AlphaFoldDB" id="A0A0P1M8W0"/>
<accession>A0A0S4MXW2</accession>
<dbReference type="RefSeq" id="WP_047133436.1">
    <property type="nucleotide sequence ID" value="NZ_CZVI01000071.1"/>
</dbReference>
<evidence type="ECO:0000259" key="1">
    <source>
        <dbReference type="PROSITE" id="PS51154"/>
    </source>
</evidence>
<dbReference type="STRING" id="1633631.GCA_001442925_00583"/>
<accession>A0A0P1LQT8</accession>
<dbReference type="PANTHER" id="PTHR11106:SF111">
    <property type="entry name" value="MACRO DOMAIN-CONTAINING PROTEIN"/>
    <property type="match status" value="1"/>
</dbReference>
<dbReference type="CDD" id="cd02907">
    <property type="entry name" value="Macro_Af1521_BAL-like"/>
    <property type="match status" value="1"/>
</dbReference>
<accession>A0A0P1P1C3</accession>
<accession>A0A0P1LY97</accession>
<dbReference type="InterPro" id="IPR043472">
    <property type="entry name" value="Macro_dom-like"/>
</dbReference>
<reference evidence="2 5" key="1">
    <citation type="submission" date="2015-11" db="EMBL/GenBank/DDBJ databases">
        <authorList>
            <person name="Varghese N."/>
        </authorList>
    </citation>
    <scope>NUCLEOTIDE SEQUENCE [LARGE SCALE GENOMIC DNA]</scope>
    <source>
        <strain evidence="2 5">JGI-8</strain>
    </source>
</reference>
<dbReference type="SUPFAM" id="SSF52949">
    <property type="entry name" value="Macro domain-like"/>
    <property type="match status" value="1"/>
</dbReference>
<evidence type="ECO:0000313" key="3">
    <source>
        <dbReference type="EMBL" id="CUU02737.1"/>
    </source>
</evidence>
<accession>A0A0P1NZT2</accession>
<evidence type="ECO:0000313" key="5">
    <source>
        <dbReference type="Proteomes" id="UP000182200"/>
    </source>
</evidence>
<sequence>MSNKVLHEAKIRDKIIRIVHGDITEENVDAIVNAANEYLKHGGGVAGAIVRKGGYEIQEESDKIGYVPTGSAAITGAGKLPAKFVIHAVGPVWKGGKSQEDEKLQSAVLSSLKIAHERKLRSISFPAISAGIFGFPKERCAKILIETAVKFLEENPHTSIEEIRFCLFDEPTLNAFVEEFKQKFQKS</sequence>
<accession>A0A0P1MMA7</accession>
<proteinExistence type="predicted"/>
<feature type="domain" description="Macro" evidence="1">
    <location>
        <begin position="3"/>
        <end position="184"/>
    </location>
</feature>
<dbReference type="Proteomes" id="UP000182200">
    <property type="component" value="Unassembled WGS sequence"/>
</dbReference>
<organism evidence="3 4">
    <name type="scientific">Candidatus Kryptonium thompsonii</name>
    <dbReference type="NCBI Taxonomy" id="1633631"/>
    <lineage>
        <taxon>Bacteria</taxon>
        <taxon>Pseudomonadati</taxon>
        <taxon>Candidatus Kryptoniota</taxon>
        <taxon>Candidatus Kryptonium</taxon>
    </lineage>
</organism>
<dbReference type="PROSITE" id="PS51154">
    <property type="entry name" value="MACRO"/>
    <property type="match status" value="1"/>
</dbReference>
<gene>
    <name evidence="3" type="ORF">JGI4_00583</name>
    <name evidence="2" type="ORF">JGI8_02148</name>
</gene>
<dbReference type="Proteomes" id="UP000182011">
    <property type="component" value="Unassembled WGS sequence"/>
</dbReference>
<dbReference type="Gene3D" id="3.40.220.10">
    <property type="entry name" value="Leucine Aminopeptidase, subunit E, domain 1"/>
    <property type="match status" value="1"/>
</dbReference>
<dbReference type="EMBL" id="FAOP01000003">
    <property type="protein sequence ID" value="CUU02737.1"/>
    <property type="molecule type" value="Genomic_DNA"/>
</dbReference>
<evidence type="ECO:0000313" key="4">
    <source>
        <dbReference type="Proteomes" id="UP000182011"/>
    </source>
</evidence>
<dbReference type="SMART" id="SM00506">
    <property type="entry name" value="A1pp"/>
    <property type="match status" value="1"/>
</dbReference>